<dbReference type="GO" id="GO:0016780">
    <property type="term" value="F:phosphotransferase activity, for other substituted phosphate groups"/>
    <property type="evidence" value="ECO:0007669"/>
    <property type="project" value="UniProtKB-UniRule"/>
</dbReference>
<feature type="binding site" evidence="17">
    <location>
        <position position="86"/>
    </location>
    <ligand>
        <name>Mg(2+)</name>
        <dbReference type="ChEBI" id="CHEBI:18420"/>
        <label>1</label>
    </ligand>
</feature>
<evidence type="ECO:0000313" key="20">
    <source>
        <dbReference type="Proteomes" id="UP000240542"/>
    </source>
</evidence>
<keyword evidence="17" id="KW-0444">Lipid biosynthesis</keyword>
<evidence type="ECO:0000256" key="11">
    <source>
        <dbReference type="ARBA" id="ARBA00022989"/>
    </source>
</evidence>
<comment type="pathway">
    <text evidence="3">Lipid metabolism.</text>
</comment>
<evidence type="ECO:0000256" key="6">
    <source>
        <dbReference type="ARBA" id="ARBA00022475"/>
    </source>
</evidence>
<dbReference type="UniPathway" id="UPA00220"/>
<evidence type="ECO:0000256" key="13">
    <source>
        <dbReference type="ARBA" id="ARBA00023935"/>
    </source>
</evidence>
<dbReference type="InterPro" id="IPR000462">
    <property type="entry name" value="CDP-OH_P_trans"/>
</dbReference>
<keyword evidence="17" id="KW-0594">Phospholipid biosynthesis</keyword>
<evidence type="ECO:0000256" key="4">
    <source>
        <dbReference type="ARBA" id="ARBA00010441"/>
    </source>
</evidence>
<name>A0A2P8DKC0_9ACTN</name>
<comment type="caution">
    <text evidence="17">Lacks conserved residue(s) required for the propagation of feature annotation.</text>
</comment>
<dbReference type="OrthoDB" id="116551at2"/>
<gene>
    <name evidence="19" type="ORF">CLV63_10760</name>
</gene>
<comment type="subunit">
    <text evidence="5 17">Homodimer.</text>
</comment>
<feature type="binding site" evidence="17">
    <location>
        <position position="90"/>
    </location>
    <ligand>
        <name>Mg(2+)</name>
        <dbReference type="ChEBI" id="CHEBI:18420"/>
        <label>2</label>
    </ligand>
</feature>
<evidence type="ECO:0000256" key="3">
    <source>
        <dbReference type="ARBA" id="ARBA00005189"/>
    </source>
</evidence>
<dbReference type="EC" id="2.7.8.-" evidence="17"/>
<evidence type="ECO:0000256" key="12">
    <source>
        <dbReference type="ARBA" id="ARBA00023136"/>
    </source>
</evidence>
<reference evidence="19 20" key="1">
    <citation type="submission" date="2018-03" db="EMBL/GenBank/DDBJ databases">
        <title>Genomic Encyclopedia of Archaeal and Bacterial Type Strains, Phase II (KMG-II): from individual species to whole genera.</title>
        <authorList>
            <person name="Goeker M."/>
        </authorList>
    </citation>
    <scope>NUCLEOTIDE SEQUENCE [LARGE SCALE GENOMIC DNA]</scope>
    <source>
        <strain evidence="19 20">DSM 45312</strain>
    </source>
</reference>
<keyword evidence="6 17" id="KW-1003">Cell membrane</keyword>
<comment type="caution">
    <text evidence="19">The sequence shown here is derived from an EMBL/GenBank/DDBJ whole genome shotgun (WGS) entry which is preliminary data.</text>
</comment>
<keyword evidence="10 17" id="KW-0460">Magnesium</keyword>
<comment type="function">
    <text evidence="17">Catalyzes the conjugation of the 1'-hydroxyl group of D-myo-inositol-3-phosphate (also named L-myo-inositol-1-phosphate) with a lipid tail of cytidine diphosphate diacylglycerol (CDP-DAG), forming phosphatidylinositol phosphate (PIP) and CMP. PIP is a precursor of phosphatidylinositol (PI) which is an essential lipid required for cell wall formation.</text>
</comment>
<evidence type="ECO:0000256" key="14">
    <source>
        <dbReference type="ARBA" id="ARBA00024082"/>
    </source>
</evidence>
<evidence type="ECO:0000256" key="10">
    <source>
        <dbReference type="ARBA" id="ARBA00022842"/>
    </source>
</evidence>
<feature type="binding site" evidence="17">
    <location>
        <position position="86"/>
    </location>
    <ligand>
        <name>Mg(2+)</name>
        <dbReference type="ChEBI" id="CHEBI:18420"/>
        <label>2</label>
    </ligand>
</feature>
<feature type="binding site" evidence="17">
    <location>
        <position position="68"/>
    </location>
    <ligand>
        <name>Mg(2+)</name>
        <dbReference type="ChEBI" id="CHEBI:18420"/>
        <label>1</label>
    </ligand>
</feature>
<feature type="binding site" evidence="17">
    <location>
        <position position="69"/>
    </location>
    <ligand>
        <name>a CDP-1,2-diacyl-sn-glycerol</name>
        <dbReference type="ChEBI" id="CHEBI:58332"/>
    </ligand>
</feature>
<dbReference type="InterPro" id="IPR044268">
    <property type="entry name" value="PIP_synthase_PgsA1"/>
</dbReference>
<feature type="binding site" evidence="17">
    <location>
        <position position="65"/>
    </location>
    <ligand>
        <name>Mg(2+)</name>
        <dbReference type="ChEBI" id="CHEBI:18420"/>
        <label>2</label>
    </ligand>
</feature>
<feature type="binding site" evidence="17">
    <location>
        <position position="65"/>
    </location>
    <ligand>
        <name>Mg(2+)</name>
        <dbReference type="ChEBI" id="CHEBI:18420"/>
        <label>1</label>
    </ligand>
</feature>
<dbReference type="Gene3D" id="1.20.120.1760">
    <property type="match status" value="1"/>
</dbReference>
<protein>
    <recommendedName>
        <fullName evidence="14 17">Phosphatidylinositol phosphate synthase</fullName>
        <shortName evidence="17">PIP synthase</shortName>
        <ecNumber evidence="17">2.7.8.-</ecNumber>
    </recommendedName>
    <alternativeName>
        <fullName evidence="15 17">CDP-diacylglycerol--D-myo-inositol-3-phosphate 3-phosphatidyltransferase</fullName>
    </alternativeName>
</protein>
<feature type="active site" description="Proton acceptor" evidence="17">
    <location>
        <position position="90"/>
    </location>
</feature>
<dbReference type="GO" id="GO:0008654">
    <property type="term" value="P:phospholipid biosynthetic process"/>
    <property type="evidence" value="ECO:0007669"/>
    <property type="project" value="UniProtKB-UniRule"/>
</dbReference>
<evidence type="ECO:0000256" key="9">
    <source>
        <dbReference type="ARBA" id="ARBA00022723"/>
    </source>
</evidence>
<keyword evidence="7 17" id="KW-0808">Transferase</keyword>
<keyword evidence="17" id="KW-0443">Lipid metabolism</keyword>
<dbReference type="AlphaFoldDB" id="A0A2P8DKC0"/>
<evidence type="ECO:0000256" key="17">
    <source>
        <dbReference type="HAMAP-Rule" id="MF_02241"/>
    </source>
</evidence>
<dbReference type="EMBL" id="PYGA01000007">
    <property type="protein sequence ID" value="PSK97672.1"/>
    <property type="molecule type" value="Genomic_DNA"/>
</dbReference>
<feature type="transmembrane region" description="Helical" evidence="17">
    <location>
        <begin position="51"/>
        <end position="71"/>
    </location>
</feature>
<evidence type="ECO:0000256" key="5">
    <source>
        <dbReference type="ARBA" id="ARBA00011738"/>
    </source>
</evidence>
<organism evidence="19 20">
    <name type="scientific">Murinocardiopsis flavida</name>
    <dbReference type="NCBI Taxonomy" id="645275"/>
    <lineage>
        <taxon>Bacteria</taxon>
        <taxon>Bacillati</taxon>
        <taxon>Actinomycetota</taxon>
        <taxon>Actinomycetes</taxon>
        <taxon>Streptosporangiales</taxon>
        <taxon>Nocardiopsidaceae</taxon>
        <taxon>Murinocardiopsis</taxon>
    </lineage>
</organism>
<evidence type="ECO:0000313" key="19">
    <source>
        <dbReference type="EMBL" id="PSK97672.1"/>
    </source>
</evidence>
<evidence type="ECO:0000256" key="18">
    <source>
        <dbReference type="RuleBase" id="RU003750"/>
    </source>
</evidence>
<dbReference type="InterPro" id="IPR043130">
    <property type="entry name" value="CDP-OH_PTrfase_TM_dom"/>
</dbReference>
<comment type="subcellular location">
    <subcellularLocation>
        <location evidence="1 17">Cell membrane</location>
        <topology evidence="1 17">Multi-pass membrane protein</topology>
    </subcellularLocation>
</comment>
<keyword evidence="20" id="KW-1185">Reference proteome</keyword>
<keyword evidence="8 17" id="KW-0812">Transmembrane</keyword>
<dbReference type="PROSITE" id="PS00379">
    <property type="entry name" value="CDP_ALCOHOL_P_TRANSF"/>
    <property type="match status" value="1"/>
</dbReference>
<accession>A0A2P8DKC0</accession>
<dbReference type="HAMAP" id="MF_02241">
    <property type="entry name" value="PIP_synthase"/>
    <property type="match status" value="1"/>
</dbReference>
<dbReference type="GO" id="GO:0005886">
    <property type="term" value="C:plasma membrane"/>
    <property type="evidence" value="ECO:0007669"/>
    <property type="project" value="UniProtKB-SubCell"/>
</dbReference>
<feature type="binding site" evidence="17">
    <location>
        <begin position="28"/>
        <end position="31"/>
    </location>
    <ligand>
        <name>a CDP-1,2-diacyl-sn-glycerol</name>
        <dbReference type="ChEBI" id="CHEBI:58332"/>
    </ligand>
</feature>
<keyword evidence="9 17" id="KW-0479">Metal-binding</keyword>
<dbReference type="GO" id="GO:0000287">
    <property type="term" value="F:magnesium ion binding"/>
    <property type="evidence" value="ECO:0007669"/>
    <property type="project" value="UniProtKB-UniRule"/>
</dbReference>
<evidence type="ECO:0000256" key="7">
    <source>
        <dbReference type="ARBA" id="ARBA00022679"/>
    </source>
</evidence>
<evidence type="ECO:0000256" key="15">
    <source>
        <dbReference type="ARBA" id="ARBA00033137"/>
    </source>
</evidence>
<dbReference type="Proteomes" id="UP000240542">
    <property type="component" value="Unassembled WGS sequence"/>
</dbReference>
<dbReference type="NCBIfam" id="NF045883">
    <property type="entry name" value="PIPSynth"/>
    <property type="match status" value="1"/>
</dbReference>
<dbReference type="InterPro" id="IPR048254">
    <property type="entry name" value="CDP_ALCOHOL_P_TRANSF_CS"/>
</dbReference>
<proteinExistence type="inferred from homology"/>
<dbReference type="RefSeq" id="WP_106583021.1">
    <property type="nucleotide sequence ID" value="NZ_PYGA01000007.1"/>
</dbReference>
<evidence type="ECO:0000256" key="16">
    <source>
        <dbReference type="ARBA" id="ARBA00048865"/>
    </source>
</evidence>
<comment type="cofactor">
    <cofactor evidence="17">
        <name>Mg(2+)</name>
        <dbReference type="ChEBI" id="CHEBI:18420"/>
    </cofactor>
    <text evidence="17">Contains a di-nuclear catalytic Mg(2+) center.</text>
</comment>
<feature type="binding site" evidence="17">
    <location>
        <position position="79"/>
    </location>
    <ligand>
        <name>a CDP-1,2-diacyl-sn-glycerol</name>
        <dbReference type="ChEBI" id="CHEBI:58332"/>
    </ligand>
</feature>
<feature type="transmembrane region" description="Helical" evidence="17">
    <location>
        <begin position="20"/>
        <end position="45"/>
    </location>
</feature>
<sequence>MLRILRPVIARLLAPLGRGLARVGLTPNTVTFLGTTGVVASALYFYPRGELLAGTLMITVFALFDMVDGAVARASDAESRWGAFLDSTLDRLADAAILSGLILWFTGGGDSLSLAAITLFCLVTGFGVSYVKARAEALGANCDVGIAERTERLIVLLTAVGLNELGVPHALPVGLVGLALISAITIAQRLIETRARLTEPRQAADSS</sequence>
<comment type="similarity">
    <text evidence="4 17 18">Belongs to the CDP-alcohol phosphatidyltransferase class-I family.</text>
</comment>
<comment type="catalytic activity">
    <reaction evidence="16 17">
        <text>a CDP-1,2-diacyl-sn-glycerol + 1D-myo-inositol 3-phosphate = a 1,2-diacyl-sn-glycero-3-phospho-(1D-myo-inositol-3-phosphate) + CMP + H(+)</text>
        <dbReference type="Rhea" id="RHEA:60504"/>
        <dbReference type="ChEBI" id="CHEBI:15378"/>
        <dbReference type="ChEBI" id="CHEBI:58088"/>
        <dbReference type="ChEBI" id="CHEBI:58332"/>
        <dbReference type="ChEBI" id="CHEBI:58401"/>
        <dbReference type="ChEBI" id="CHEBI:60377"/>
    </reaction>
</comment>
<evidence type="ECO:0000256" key="2">
    <source>
        <dbReference type="ARBA" id="ARBA00004805"/>
    </source>
</evidence>
<comment type="catalytic activity">
    <reaction evidence="13 17">
        <text>1,2-di-(9Z-octadecenoyl)-sn-glycero-3-cytidine-5'-diphosphate + 1D-myo-inositol 3-phosphate = 1,2-di-(9Z-octadecenoyl)-sn-glycero-3-phospho-(1D-myo-inositol-3-phosphate) + CMP + H(+)</text>
        <dbReference type="Rhea" id="RHEA:61216"/>
        <dbReference type="ChEBI" id="CHEBI:15378"/>
        <dbReference type="ChEBI" id="CHEBI:58401"/>
        <dbReference type="ChEBI" id="CHEBI:60377"/>
        <dbReference type="ChEBI" id="CHEBI:85356"/>
        <dbReference type="ChEBI" id="CHEBI:144472"/>
    </reaction>
</comment>
<feature type="binding site" evidence="17">
    <location>
        <position position="73"/>
    </location>
    <ligand>
        <name>a CDP-1,2-diacyl-sn-glycerol</name>
        <dbReference type="ChEBI" id="CHEBI:58332"/>
    </ligand>
</feature>
<evidence type="ECO:0000256" key="1">
    <source>
        <dbReference type="ARBA" id="ARBA00004651"/>
    </source>
</evidence>
<keyword evidence="17" id="KW-1208">Phospholipid metabolism</keyword>
<comment type="pathway">
    <text evidence="2 17">Phospholipid metabolism; phosphatidylinositol phosphate biosynthesis.</text>
</comment>
<evidence type="ECO:0000256" key="8">
    <source>
        <dbReference type="ARBA" id="ARBA00022692"/>
    </source>
</evidence>
<keyword evidence="11 17" id="KW-1133">Transmembrane helix</keyword>
<dbReference type="Pfam" id="PF01066">
    <property type="entry name" value="CDP-OH_P_transf"/>
    <property type="match status" value="1"/>
</dbReference>
<keyword evidence="12 17" id="KW-0472">Membrane</keyword>